<evidence type="ECO:0000313" key="7">
    <source>
        <dbReference type="Proteomes" id="UP000031620"/>
    </source>
</evidence>
<dbReference type="InterPro" id="IPR029056">
    <property type="entry name" value="Ribokinase-like"/>
</dbReference>
<evidence type="ECO:0000256" key="3">
    <source>
        <dbReference type="ARBA" id="ARBA00022777"/>
    </source>
</evidence>
<protein>
    <submittedName>
        <fullName evidence="6">2-keto-3-deoxygluconate kinase</fullName>
    </submittedName>
</protein>
<dbReference type="EMBL" id="AP014680">
    <property type="protein sequence ID" value="BAP86582.1"/>
    <property type="molecule type" value="Genomic_DNA"/>
</dbReference>
<dbReference type="RefSeq" id="WP_041094756.1">
    <property type="nucleotide sequence ID" value="NZ_AP014680.1"/>
</dbReference>
<dbReference type="PROSITE" id="PS00584">
    <property type="entry name" value="PFKB_KINASES_2"/>
    <property type="match status" value="1"/>
</dbReference>
<dbReference type="InterPro" id="IPR002139">
    <property type="entry name" value="Ribo/fructo_kinase"/>
</dbReference>
<dbReference type="PRINTS" id="PR00990">
    <property type="entry name" value="RIBOKINASE"/>
</dbReference>
<dbReference type="STRING" id="1291742.LOOC260_120760"/>
<dbReference type="HOGENOM" id="CLU_027634_6_0_9"/>
<evidence type="ECO:0000313" key="6">
    <source>
        <dbReference type="EMBL" id="BAP86582.1"/>
    </source>
</evidence>
<evidence type="ECO:0000256" key="1">
    <source>
        <dbReference type="ARBA" id="ARBA00010688"/>
    </source>
</evidence>
<organism evidence="6 7">
    <name type="scientific">Paucilactobacillus hokkaidonensis JCM 18461</name>
    <dbReference type="NCBI Taxonomy" id="1291742"/>
    <lineage>
        <taxon>Bacteria</taxon>
        <taxon>Bacillati</taxon>
        <taxon>Bacillota</taxon>
        <taxon>Bacilli</taxon>
        <taxon>Lactobacillales</taxon>
        <taxon>Lactobacillaceae</taxon>
        <taxon>Paucilactobacillus</taxon>
    </lineage>
</organism>
<feature type="domain" description="Carbohydrate kinase PfkB" evidence="5">
    <location>
        <begin position="15"/>
        <end position="305"/>
    </location>
</feature>
<dbReference type="InterPro" id="IPR011611">
    <property type="entry name" value="PfkB_dom"/>
</dbReference>
<keyword evidence="2 4" id="KW-0808">Transferase</keyword>
<dbReference type="CDD" id="cd01166">
    <property type="entry name" value="KdgK"/>
    <property type="match status" value="1"/>
</dbReference>
<accession>A0A0A1GWF6</accession>
<gene>
    <name evidence="6" type="ORF">LOOC260_120760</name>
</gene>
<dbReference type="PANTHER" id="PTHR43085:SF57">
    <property type="entry name" value="CARBOHYDRATE KINASE PFKB DOMAIN-CONTAINING PROTEIN"/>
    <property type="match status" value="1"/>
</dbReference>
<dbReference type="InterPro" id="IPR050306">
    <property type="entry name" value="PfkB_Carbo_kinase"/>
</dbReference>
<dbReference type="GO" id="GO:0008865">
    <property type="term" value="F:fructokinase activity"/>
    <property type="evidence" value="ECO:0007669"/>
    <property type="project" value="UniProtKB-ARBA"/>
</dbReference>
<dbReference type="InterPro" id="IPR002173">
    <property type="entry name" value="Carboh/pur_kinase_PfkB_CS"/>
</dbReference>
<evidence type="ECO:0000259" key="5">
    <source>
        <dbReference type="Pfam" id="PF00294"/>
    </source>
</evidence>
<name>A0A0A1GWF6_9LACO</name>
<dbReference type="AlphaFoldDB" id="A0A0A1GWF6"/>
<comment type="similarity">
    <text evidence="1 4">Belongs to the carbohydrate kinase PfkB family.</text>
</comment>
<evidence type="ECO:0000256" key="2">
    <source>
        <dbReference type="ARBA" id="ARBA00022679"/>
    </source>
</evidence>
<reference evidence="6 7" key="1">
    <citation type="submission" date="2014-11" db="EMBL/GenBank/DDBJ databases">
        <title>Complete genome sequence and analysis of Lactobacillus hokkaidonensis LOOC260T.</title>
        <authorList>
            <person name="Tanizawa Y."/>
            <person name="Tohno M."/>
            <person name="Kaminuma E."/>
            <person name="Nakamura Y."/>
            <person name="Arita M."/>
        </authorList>
    </citation>
    <scope>NUCLEOTIDE SEQUENCE [LARGE SCALE GENOMIC DNA]</scope>
    <source>
        <strain evidence="6 7">LOOC260</strain>
    </source>
</reference>
<dbReference type="SUPFAM" id="SSF53613">
    <property type="entry name" value="Ribokinase-like"/>
    <property type="match status" value="1"/>
</dbReference>
<dbReference type="GO" id="GO:0006000">
    <property type="term" value="P:fructose metabolic process"/>
    <property type="evidence" value="ECO:0007669"/>
    <property type="project" value="UniProtKB-ARBA"/>
</dbReference>
<evidence type="ECO:0000256" key="4">
    <source>
        <dbReference type="RuleBase" id="RU003704"/>
    </source>
</evidence>
<sequence>MAEFLTIGEPLVVFASENVDASLTDATDFKKYLAGAELNVAIGVSRLGHSSEYISAVGEDPFGEFVKKTIEKNNVGTTYLGSNENYWTGYYLKQKISKGDPATYYFRCNSAASHFDASVLNTINFDEVKFAHLSGIFAALSDGNRESEFTLFKMLHEHGTKVTFDPNLRPTIWKSHESMVKVTNELAKLADIVLPGINEGEVLMGSRDPEEISDFYLKQGTNTQTVVVKLGTAGAFIKQKDGKKFHVPGFKVDQVIDTVGAGDGFAVGLISGLIEGLPMQEAAKRGCAIGALAVMSPSDNGGYPTPEQLKEFYANN</sequence>
<keyword evidence="3 4" id="KW-0418">Kinase</keyword>
<dbReference type="Gene3D" id="3.40.1190.20">
    <property type="match status" value="1"/>
</dbReference>
<dbReference type="KEGG" id="lho:LOOC260_120760"/>
<dbReference type="Pfam" id="PF00294">
    <property type="entry name" value="PfkB"/>
    <property type="match status" value="1"/>
</dbReference>
<dbReference type="PANTHER" id="PTHR43085">
    <property type="entry name" value="HEXOKINASE FAMILY MEMBER"/>
    <property type="match status" value="1"/>
</dbReference>
<dbReference type="Proteomes" id="UP000031620">
    <property type="component" value="Chromosome"/>
</dbReference>
<proteinExistence type="inferred from homology"/>